<dbReference type="InterPro" id="IPR000322">
    <property type="entry name" value="Glyco_hydro_31_TIM"/>
</dbReference>
<keyword evidence="7" id="KW-1185">Reference proteome</keyword>
<sequence length="808" mass="90628">MSMFSQYPFHPTPVAPAASIVASASQRITVLTDGLLRFESDPSGKFEDRASTFAINRDLPTPKFQVIKKNDGSGGLEIITEKLHLLWTGEEFSPSSLHVLLRDKGWENKGWTHEWRYGDRHFKMTNLGGTYRTLDRIDGRCDLGDGILSQYGLSIVDDSESMLFTEDGWVAGRDAGKSDIYLFAYGLDYRGALNAFYTVSGKTPLIPRWALGNWWSRYYAYSQQEYLDLMDRFKKEKIPLSVGVLDIDWHLIDVPAEYGTGWTGYTWDKKLFPDHIQFMKDLHERNLKVSLNVHPADGVRTFETAYEEMCKALNRDSSTGVPVPFESTSKEFLEAYFKLLHHPHEDEGVDFWWMDWQQGPFSEKKGLDPLWILNHYHFLDSGRKGQRRFTFSRYAGPGSHRYPIGFSGDTVISWASLDFQPEFTATASNVGYGWWSNDIGGHYHGIKDDELYARWVQLGCFSPILRLHSSQSPFNSREPWVFGHEAQDVATKTLQYRHRLIPYLYSLSVKAATTGENIVEPIYYDYPKYTEAYQNKNQFFFGNQIMVLPITAQSDPKTKLGNVQGWLPPARWVDLFSGLVYDGDRTVSLYRNLDGYPVFAKEGAVIPLDGKHGSEIENGAGVPESIEIVLVVGADGSFDLVEDDGTGAGIQDVTLSTTPIRYEQSTGTLTIGASENPLLKERSWSVRLPAHTGSAVSLQVDSLESVPTPKFKDGVAFLGKFSTSSTITLVLGQTPQLDVVDPKPRIFRLLQDAQIGTDLKGDIWDAVQGFGKVSVGVVLSRLNAAAGNEKIKEAIEELLLADGRPLAA</sequence>
<dbReference type="SUPFAM" id="SSF51011">
    <property type="entry name" value="Glycosyl hydrolase domain"/>
    <property type="match status" value="1"/>
</dbReference>
<dbReference type="InterPro" id="IPR017853">
    <property type="entry name" value="GH"/>
</dbReference>
<dbReference type="InterPro" id="IPR013780">
    <property type="entry name" value="Glyco_hydro_b"/>
</dbReference>
<reference evidence="6" key="1">
    <citation type="submission" date="2023-02" db="EMBL/GenBank/DDBJ databases">
        <title>Identification and recombinant expression of a fungal hydrolase from Papiliotrema laurentii that hydrolyzes apple cutin and clears colloidal polyester polyurethane.</title>
        <authorList>
            <consortium name="DOE Joint Genome Institute"/>
            <person name="Roman V.A."/>
            <person name="Bojanowski C."/>
            <person name="Crable B.R."/>
            <person name="Wagner D.N."/>
            <person name="Hung C.S."/>
            <person name="Nadeau L.J."/>
            <person name="Schratz L."/>
            <person name="Haridas S."/>
            <person name="Pangilinan J."/>
            <person name="Lipzen A."/>
            <person name="Na H."/>
            <person name="Yan M."/>
            <person name="Ng V."/>
            <person name="Grigoriev I.V."/>
            <person name="Spatafora J.W."/>
            <person name="Barlow D."/>
            <person name="Biffinger J."/>
            <person name="Kelley-Loughnane N."/>
            <person name="Varaljay V.A."/>
            <person name="Crookes-Goodson W.J."/>
        </authorList>
    </citation>
    <scope>NUCLEOTIDE SEQUENCE</scope>
    <source>
        <strain evidence="6">5307AH</strain>
    </source>
</reference>
<accession>A0AAD9FKP9</accession>
<dbReference type="Gene3D" id="2.60.40.1180">
    <property type="entry name" value="Golgi alpha-mannosidase II"/>
    <property type="match status" value="2"/>
</dbReference>
<dbReference type="AlphaFoldDB" id="A0AAD9FKP9"/>
<dbReference type="Pfam" id="PF17137">
    <property type="entry name" value="DUF5110"/>
    <property type="match status" value="1"/>
</dbReference>
<gene>
    <name evidence="6" type="ORF">DB88DRAFT_465294</name>
</gene>
<dbReference type="SUPFAM" id="SSF51445">
    <property type="entry name" value="(Trans)glycosidases"/>
    <property type="match status" value="1"/>
</dbReference>
<proteinExistence type="inferred from homology"/>
<dbReference type="Pfam" id="PF01055">
    <property type="entry name" value="Glyco_hydro_31_2nd"/>
    <property type="match status" value="1"/>
</dbReference>
<keyword evidence="2" id="KW-0326">Glycosidase</keyword>
<dbReference type="InterPro" id="IPR051816">
    <property type="entry name" value="Glycosyl_Hydrolase_31"/>
</dbReference>
<dbReference type="CDD" id="cd06595">
    <property type="entry name" value="GH31_u1"/>
    <property type="match status" value="1"/>
</dbReference>
<feature type="domain" description="Glycosyl hydrolase family 31 C-terminal" evidence="5">
    <location>
        <begin position="515"/>
        <end position="606"/>
    </location>
</feature>
<feature type="domain" description="DUF5110" evidence="4">
    <location>
        <begin position="629"/>
        <end position="688"/>
    </location>
</feature>
<dbReference type="InterPro" id="IPR033403">
    <property type="entry name" value="DUF5110"/>
</dbReference>
<dbReference type="Proteomes" id="UP001182556">
    <property type="component" value="Unassembled WGS sequence"/>
</dbReference>
<dbReference type="InterPro" id="IPR048395">
    <property type="entry name" value="Glyco_hydro_31_C"/>
</dbReference>
<dbReference type="GO" id="GO:0005975">
    <property type="term" value="P:carbohydrate metabolic process"/>
    <property type="evidence" value="ECO:0007669"/>
    <property type="project" value="InterPro"/>
</dbReference>
<dbReference type="PANTHER" id="PTHR43863">
    <property type="entry name" value="HYDROLASE, PUTATIVE (AFU_ORTHOLOGUE AFUA_1G03140)-RELATED"/>
    <property type="match status" value="1"/>
</dbReference>
<evidence type="ECO:0000259" key="3">
    <source>
        <dbReference type="Pfam" id="PF01055"/>
    </source>
</evidence>
<evidence type="ECO:0000259" key="5">
    <source>
        <dbReference type="Pfam" id="PF21365"/>
    </source>
</evidence>
<keyword evidence="2" id="KW-0378">Hydrolase</keyword>
<dbReference type="GO" id="GO:0004553">
    <property type="term" value="F:hydrolase activity, hydrolyzing O-glycosyl compounds"/>
    <property type="evidence" value="ECO:0007669"/>
    <property type="project" value="InterPro"/>
</dbReference>
<dbReference type="PANTHER" id="PTHR43863:SF2">
    <property type="entry name" value="MALTASE-GLUCOAMYLASE"/>
    <property type="match status" value="1"/>
</dbReference>
<comment type="similarity">
    <text evidence="1 2">Belongs to the glycosyl hydrolase 31 family.</text>
</comment>
<comment type="caution">
    <text evidence="6">The sequence shown here is derived from an EMBL/GenBank/DDBJ whole genome shotgun (WGS) entry which is preliminary data.</text>
</comment>
<dbReference type="Gene3D" id="3.20.20.80">
    <property type="entry name" value="Glycosidases"/>
    <property type="match status" value="1"/>
</dbReference>
<evidence type="ECO:0000313" key="7">
    <source>
        <dbReference type="Proteomes" id="UP001182556"/>
    </source>
</evidence>
<evidence type="ECO:0000256" key="2">
    <source>
        <dbReference type="RuleBase" id="RU361185"/>
    </source>
</evidence>
<evidence type="ECO:0000313" key="6">
    <source>
        <dbReference type="EMBL" id="KAK1922870.1"/>
    </source>
</evidence>
<protein>
    <submittedName>
        <fullName evidence="6">Alpha-xylosidase</fullName>
    </submittedName>
</protein>
<organism evidence="6 7">
    <name type="scientific">Papiliotrema laurentii</name>
    <name type="common">Cryptococcus laurentii</name>
    <dbReference type="NCBI Taxonomy" id="5418"/>
    <lineage>
        <taxon>Eukaryota</taxon>
        <taxon>Fungi</taxon>
        <taxon>Dikarya</taxon>
        <taxon>Basidiomycota</taxon>
        <taxon>Agaricomycotina</taxon>
        <taxon>Tremellomycetes</taxon>
        <taxon>Tremellales</taxon>
        <taxon>Rhynchogastremaceae</taxon>
        <taxon>Papiliotrema</taxon>
    </lineage>
</organism>
<dbReference type="EMBL" id="JAODAN010000007">
    <property type="protein sequence ID" value="KAK1922870.1"/>
    <property type="molecule type" value="Genomic_DNA"/>
</dbReference>
<dbReference type="Pfam" id="PF21365">
    <property type="entry name" value="Glyco_hydro_31_3rd"/>
    <property type="match status" value="1"/>
</dbReference>
<evidence type="ECO:0000256" key="1">
    <source>
        <dbReference type="ARBA" id="ARBA00007806"/>
    </source>
</evidence>
<evidence type="ECO:0000259" key="4">
    <source>
        <dbReference type="Pfam" id="PF17137"/>
    </source>
</evidence>
<feature type="domain" description="Glycoside hydrolase family 31 TIM barrel" evidence="3">
    <location>
        <begin position="203"/>
        <end position="507"/>
    </location>
</feature>
<name>A0AAD9FKP9_PAPLA</name>